<organism evidence="10 11">
    <name type="scientific">Bacillus thuringiensis serovar mexicanensis</name>
    <dbReference type="NCBI Taxonomy" id="180868"/>
    <lineage>
        <taxon>Bacteria</taxon>
        <taxon>Bacillati</taxon>
        <taxon>Bacillota</taxon>
        <taxon>Bacilli</taxon>
        <taxon>Bacillales</taxon>
        <taxon>Bacillaceae</taxon>
        <taxon>Bacillus</taxon>
        <taxon>Bacillus cereus group</taxon>
    </lineage>
</organism>
<dbReference type="InterPro" id="IPR046953">
    <property type="entry name" value="Spore_GerAC-like_C"/>
</dbReference>
<keyword evidence="7" id="KW-0449">Lipoprotein</keyword>
<reference evidence="10 11" key="1">
    <citation type="submission" date="2016-10" db="EMBL/GenBank/DDBJ databases">
        <title>Comparative genomics of Bacillus thuringiensis reveals a path to pathogens against multiple invertebrate hosts.</title>
        <authorList>
            <person name="Zheng J."/>
            <person name="Gao Q."/>
            <person name="Liu H."/>
            <person name="Peng D."/>
            <person name="Ruan L."/>
            <person name="Sun M."/>
        </authorList>
    </citation>
    <scope>NUCLEOTIDE SEQUENCE [LARGE SCALE GENOMIC DNA]</scope>
    <source>
        <strain evidence="10">BGSC 4AC1</strain>
    </source>
</reference>
<evidence type="ECO:0000313" key="10">
    <source>
        <dbReference type="EMBL" id="OTW46254.1"/>
    </source>
</evidence>
<comment type="caution">
    <text evidence="10">The sequence shown here is derived from an EMBL/GenBank/DDBJ whole genome shotgun (WGS) entry which is preliminary data.</text>
</comment>
<keyword evidence="3" id="KW-0309">Germination</keyword>
<comment type="similarity">
    <text evidence="2">Belongs to the GerABKC lipoprotein family.</text>
</comment>
<evidence type="ECO:0000259" key="8">
    <source>
        <dbReference type="Pfam" id="PF05504"/>
    </source>
</evidence>
<comment type="subcellular location">
    <subcellularLocation>
        <location evidence="1">Membrane</location>
        <topology evidence="1">Lipid-anchor</topology>
    </subcellularLocation>
</comment>
<evidence type="ECO:0000256" key="2">
    <source>
        <dbReference type="ARBA" id="ARBA00007886"/>
    </source>
</evidence>
<dbReference type="Proteomes" id="UP000195152">
    <property type="component" value="Unassembled WGS sequence"/>
</dbReference>
<proteinExistence type="inferred from homology"/>
<dbReference type="EMBL" id="NFCF01000088">
    <property type="protein sequence ID" value="OTW46254.1"/>
    <property type="molecule type" value="Genomic_DNA"/>
</dbReference>
<dbReference type="InterPro" id="IPR057336">
    <property type="entry name" value="GerAC_N"/>
</dbReference>
<evidence type="ECO:0000256" key="3">
    <source>
        <dbReference type="ARBA" id="ARBA00022544"/>
    </source>
</evidence>
<keyword evidence="4" id="KW-0732">Signal</keyword>
<dbReference type="Gene3D" id="3.30.300.210">
    <property type="entry name" value="Nutrient germinant receptor protein C, domain 3"/>
    <property type="match status" value="1"/>
</dbReference>
<accession>A0A242W6S6</accession>
<dbReference type="Pfam" id="PF25198">
    <property type="entry name" value="Spore_GerAC_N"/>
    <property type="match status" value="1"/>
</dbReference>
<dbReference type="AlphaFoldDB" id="A0A242W6S6"/>
<keyword evidence="5" id="KW-0472">Membrane</keyword>
<protein>
    <submittedName>
        <fullName evidence="10">Spore gernimation protein</fullName>
    </submittedName>
</protein>
<gene>
    <name evidence="10" type="ORF">BK699_21470</name>
</gene>
<evidence type="ECO:0000256" key="4">
    <source>
        <dbReference type="ARBA" id="ARBA00022729"/>
    </source>
</evidence>
<evidence type="ECO:0000313" key="11">
    <source>
        <dbReference type="Proteomes" id="UP000195152"/>
    </source>
</evidence>
<dbReference type="NCBIfam" id="TIGR02887">
    <property type="entry name" value="spore_ger_x_C"/>
    <property type="match status" value="1"/>
</dbReference>
<evidence type="ECO:0000256" key="1">
    <source>
        <dbReference type="ARBA" id="ARBA00004635"/>
    </source>
</evidence>
<feature type="domain" description="Spore germination protein N-terminal" evidence="9">
    <location>
        <begin position="15"/>
        <end position="180"/>
    </location>
</feature>
<name>A0A242W6S6_BACTU</name>
<evidence type="ECO:0000259" key="9">
    <source>
        <dbReference type="Pfam" id="PF25198"/>
    </source>
</evidence>
<keyword evidence="6" id="KW-0564">Palmitate</keyword>
<sequence length="360" mass="41234">MLLLCIFPFHIEKPVPIEDTSFTLAFGIDINHKGELIFYSSNPVFNMEAKETKEILKIKAQTGKQVQEEIDKRTTGLNILSKIQVVLIGKNLLSYRDWPSLLDFMYRDFKSAVTPLLIVVDGPVSEVMYFSPKNKPRISLHLKSLITSAKLRGITVGTSLQEFHRQLFEKGITPTLPNIKKSKEIFLTGSKLLTKDGLYKTSLNTKETSLLQILQSKKVSYFSNLTYSKSTKSHVIPEVLSFVGRNQKTRVTSVYRNGKFKFNYHIYMKITLSECTNCFKKELNHSQLEHLIKKNLEKQFQMLIKKIQNHKIDPIGLGIQARAFHNEKYKQVQNKWGETLSNANIGISLHIELENVGAIK</sequence>
<dbReference type="Pfam" id="PF05504">
    <property type="entry name" value="Spore_GerAC"/>
    <property type="match status" value="1"/>
</dbReference>
<evidence type="ECO:0000256" key="6">
    <source>
        <dbReference type="ARBA" id="ARBA00023139"/>
    </source>
</evidence>
<dbReference type="InterPro" id="IPR038501">
    <property type="entry name" value="Spore_GerAC_C_sf"/>
</dbReference>
<dbReference type="InterPro" id="IPR008844">
    <property type="entry name" value="Spore_GerAC-like"/>
</dbReference>
<dbReference type="GO" id="GO:0016020">
    <property type="term" value="C:membrane"/>
    <property type="evidence" value="ECO:0007669"/>
    <property type="project" value="UniProtKB-SubCell"/>
</dbReference>
<dbReference type="PANTHER" id="PTHR35789">
    <property type="entry name" value="SPORE GERMINATION PROTEIN B3"/>
    <property type="match status" value="1"/>
</dbReference>
<feature type="domain" description="Spore germination GerAC-like C-terminal" evidence="8">
    <location>
        <begin position="189"/>
        <end position="357"/>
    </location>
</feature>
<dbReference type="GO" id="GO:0009847">
    <property type="term" value="P:spore germination"/>
    <property type="evidence" value="ECO:0007669"/>
    <property type="project" value="InterPro"/>
</dbReference>
<evidence type="ECO:0000256" key="7">
    <source>
        <dbReference type="ARBA" id="ARBA00023288"/>
    </source>
</evidence>
<dbReference type="PANTHER" id="PTHR35789:SF1">
    <property type="entry name" value="SPORE GERMINATION PROTEIN B3"/>
    <property type="match status" value="1"/>
</dbReference>
<evidence type="ECO:0000256" key="5">
    <source>
        <dbReference type="ARBA" id="ARBA00023136"/>
    </source>
</evidence>